<keyword evidence="2" id="KW-1185">Reference proteome</keyword>
<gene>
    <name evidence="1" type="ORF">GCM10023216_15690</name>
</gene>
<dbReference type="Gene3D" id="1.10.3420.10">
    <property type="entry name" value="putative ntp pyrophosphohydrolase like domain"/>
    <property type="match status" value="1"/>
</dbReference>
<evidence type="ECO:0000313" key="1">
    <source>
        <dbReference type="EMBL" id="GAA4726083.1"/>
    </source>
</evidence>
<organism evidence="1 2">
    <name type="scientific">Isoptericola chiayiensis</name>
    <dbReference type="NCBI Taxonomy" id="579446"/>
    <lineage>
        <taxon>Bacteria</taxon>
        <taxon>Bacillati</taxon>
        <taxon>Actinomycetota</taxon>
        <taxon>Actinomycetes</taxon>
        <taxon>Micrococcales</taxon>
        <taxon>Promicromonosporaceae</taxon>
        <taxon>Isoptericola</taxon>
    </lineage>
</organism>
<comment type="caution">
    <text evidence="1">The sequence shown here is derived from an EMBL/GenBank/DDBJ whole genome shotgun (WGS) entry which is preliminary data.</text>
</comment>
<reference evidence="2" key="1">
    <citation type="journal article" date="2019" name="Int. J. Syst. Evol. Microbiol.">
        <title>The Global Catalogue of Microorganisms (GCM) 10K type strain sequencing project: providing services to taxonomists for standard genome sequencing and annotation.</title>
        <authorList>
            <consortium name="The Broad Institute Genomics Platform"/>
            <consortium name="The Broad Institute Genome Sequencing Center for Infectious Disease"/>
            <person name="Wu L."/>
            <person name="Ma J."/>
        </authorList>
    </citation>
    <scope>NUCLEOTIDE SEQUENCE [LARGE SCALE GENOMIC DNA]</scope>
    <source>
        <strain evidence="2">JCM 18063</strain>
    </source>
</reference>
<dbReference type="EMBL" id="BAABID010000008">
    <property type="protein sequence ID" value="GAA4726083.1"/>
    <property type="molecule type" value="Genomic_DNA"/>
</dbReference>
<name>A0ABP8YD94_9MICO</name>
<accession>A0ABP8YD94</accession>
<dbReference type="Pfam" id="PF01503">
    <property type="entry name" value="PRA-PH"/>
    <property type="match status" value="1"/>
</dbReference>
<proteinExistence type="predicted"/>
<dbReference type="InterPro" id="IPR023292">
    <property type="entry name" value="NTP_PyroPHydrolase-like_dom_sf"/>
</dbReference>
<sequence>MSTDHPNDEPTEREMVRAFHEAFDVPVRDAVDLALPDDRLRMRYRLVAEEFAELTGAILGPDARAVVERAVTAVIDSPTDAADPVGTADATGDLRYVLHGLELECGIPGDEVFAAIHASNMAKLGPDGVALRRADGKVLKPAGWSPPDVAGVLARAGFRGVGGDV</sequence>
<dbReference type="Proteomes" id="UP001500956">
    <property type="component" value="Unassembled WGS sequence"/>
</dbReference>
<dbReference type="InterPro" id="IPR021130">
    <property type="entry name" value="PRib-ATP_PPHydrolase-like"/>
</dbReference>
<evidence type="ECO:0000313" key="2">
    <source>
        <dbReference type="Proteomes" id="UP001500956"/>
    </source>
</evidence>
<protein>
    <submittedName>
        <fullName evidence="1">MazG nucleotide pyrophosphohydrolase domain-containing protein</fullName>
    </submittedName>
</protein>
<dbReference type="RefSeq" id="WP_172149297.1">
    <property type="nucleotide sequence ID" value="NZ_BAABID010000008.1"/>
</dbReference>